<organism evidence="3 4">
    <name type="scientific">Halococcus salifodinae DSM 8989</name>
    <dbReference type="NCBI Taxonomy" id="1227456"/>
    <lineage>
        <taxon>Archaea</taxon>
        <taxon>Methanobacteriati</taxon>
        <taxon>Methanobacteriota</taxon>
        <taxon>Stenosarchaea group</taxon>
        <taxon>Halobacteria</taxon>
        <taxon>Halobacteriales</taxon>
        <taxon>Halococcaceae</taxon>
        <taxon>Halococcus</taxon>
    </lineage>
</organism>
<keyword evidence="4" id="KW-1185">Reference proteome</keyword>
<keyword evidence="3" id="KW-0560">Oxidoreductase</keyword>
<protein>
    <submittedName>
        <fullName evidence="3">Biphenyl-2,3-diol 1,2-dioxygenase III</fullName>
    </submittedName>
</protein>
<dbReference type="PROSITE" id="PS51819">
    <property type="entry name" value="VOC"/>
    <property type="match status" value="1"/>
</dbReference>
<dbReference type="InterPro" id="IPR004360">
    <property type="entry name" value="Glyas_Fos-R_dOase_dom"/>
</dbReference>
<gene>
    <name evidence="3" type="ORF">C450_01689</name>
</gene>
<dbReference type="InterPro" id="IPR029068">
    <property type="entry name" value="Glyas_Bleomycin-R_OHBP_Dase"/>
</dbReference>
<dbReference type="PANTHER" id="PTHR43279">
    <property type="entry name" value="CATECHOL-2,3-DIOXYGENASE"/>
    <property type="match status" value="1"/>
</dbReference>
<keyword evidence="3" id="KW-0223">Dioxygenase</keyword>
<accession>M0NCZ8</accession>
<dbReference type="Proteomes" id="UP000011625">
    <property type="component" value="Unassembled WGS sequence"/>
</dbReference>
<dbReference type="GO" id="GO:0051213">
    <property type="term" value="F:dioxygenase activity"/>
    <property type="evidence" value="ECO:0007669"/>
    <property type="project" value="UniProtKB-KW"/>
</dbReference>
<name>M0NCZ8_9EURY</name>
<dbReference type="OrthoDB" id="37941at2157"/>
<dbReference type="InterPro" id="IPR037523">
    <property type="entry name" value="VOC_core"/>
</dbReference>
<feature type="region of interest" description="Disordered" evidence="1">
    <location>
        <begin position="126"/>
        <end position="145"/>
    </location>
</feature>
<dbReference type="RefSeq" id="WP_005039218.1">
    <property type="nucleotide sequence ID" value="NZ_AOME01000013.1"/>
</dbReference>
<comment type="caution">
    <text evidence="3">The sequence shown here is derived from an EMBL/GenBank/DDBJ whole genome shotgun (WGS) entry which is preliminary data.</text>
</comment>
<evidence type="ECO:0000313" key="4">
    <source>
        <dbReference type="Proteomes" id="UP000011625"/>
    </source>
</evidence>
<sequence>MSRSTPHLGHVHLKVRDVERAVAFYTDVFDLDVSDRHGPFAFLTFGDHHHDVALQEVGSDAAGTESDIGLYHAAFEAESREALKRIYETLDERGVRVDPIDHGISEALYFDDPDGNGLEAYRDTRAENDRTEWQGMNEPFDPTAL</sequence>
<evidence type="ECO:0000313" key="3">
    <source>
        <dbReference type="EMBL" id="EMA55438.1"/>
    </source>
</evidence>
<dbReference type="PANTHER" id="PTHR43279:SF1">
    <property type="entry name" value="CATECHOL-2,3-DIOXYGENASE"/>
    <property type="match status" value="1"/>
</dbReference>
<dbReference type="SUPFAM" id="SSF54593">
    <property type="entry name" value="Glyoxalase/Bleomycin resistance protein/Dihydroxybiphenyl dioxygenase"/>
    <property type="match status" value="1"/>
</dbReference>
<dbReference type="Gene3D" id="3.10.180.10">
    <property type="entry name" value="2,3-Dihydroxybiphenyl 1,2-Dioxygenase, domain 1"/>
    <property type="match status" value="1"/>
</dbReference>
<evidence type="ECO:0000259" key="2">
    <source>
        <dbReference type="PROSITE" id="PS51819"/>
    </source>
</evidence>
<dbReference type="STRING" id="1227456.C450_01689"/>
<proteinExistence type="predicted"/>
<dbReference type="AlphaFoldDB" id="M0NCZ8"/>
<feature type="domain" description="VOC" evidence="2">
    <location>
        <begin position="7"/>
        <end position="123"/>
    </location>
</feature>
<dbReference type="EMBL" id="AOME01000013">
    <property type="protein sequence ID" value="EMA55438.1"/>
    <property type="molecule type" value="Genomic_DNA"/>
</dbReference>
<dbReference type="Pfam" id="PF00903">
    <property type="entry name" value="Glyoxalase"/>
    <property type="match status" value="1"/>
</dbReference>
<dbReference type="PATRIC" id="fig|1227456.3.peg.355"/>
<evidence type="ECO:0000256" key="1">
    <source>
        <dbReference type="SAM" id="MobiDB-lite"/>
    </source>
</evidence>
<reference evidence="3 4" key="1">
    <citation type="journal article" date="2014" name="PLoS Genet.">
        <title>Phylogenetically driven sequencing of extremely halophilic archaea reveals strategies for static and dynamic osmo-response.</title>
        <authorList>
            <person name="Becker E.A."/>
            <person name="Seitzer P.M."/>
            <person name="Tritt A."/>
            <person name="Larsen D."/>
            <person name="Krusor M."/>
            <person name="Yao A.I."/>
            <person name="Wu D."/>
            <person name="Madern D."/>
            <person name="Eisen J.A."/>
            <person name="Darling A.E."/>
            <person name="Facciotti M.T."/>
        </authorList>
    </citation>
    <scope>NUCLEOTIDE SEQUENCE [LARGE SCALE GENOMIC DNA]</scope>
    <source>
        <strain evidence="3 4">DSM 8989</strain>
    </source>
</reference>